<dbReference type="AlphaFoldDB" id="A0A7F5R6H6"/>
<name>A0A7F5R6H6_AGRPL</name>
<feature type="coiled-coil region" evidence="1">
    <location>
        <begin position="314"/>
        <end position="383"/>
    </location>
</feature>
<feature type="coiled-coil region" evidence="1">
    <location>
        <begin position="223"/>
        <end position="278"/>
    </location>
</feature>
<dbReference type="KEGG" id="apln:108738062"/>
<evidence type="ECO:0000313" key="4">
    <source>
        <dbReference type="RefSeq" id="XP_025831562.1"/>
    </source>
</evidence>
<evidence type="ECO:0000256" key="1">
    <source>
        <dbReference type="SAM" id="Coils"/>
    </source>
</evidence>
<proteinExistence type="predicted"/>
<reference evidence="4" key="1">
    <citation type="submission" date="2025-08" db="UniProtKB">
        <authorList>
            <consortium name="RefSeq"/>
        </authorList>
    </citation>
    <scope>IDENTIFICATION</scope>
    <source>
        <tissue evidence="4">Entire body</tissue>
    </source>
</reference>
<sequence>MSFTEIHRVTPKAKLYSGCGDGAGLRLASSVSTDNNKKRIPIPSCRRFATRPVTEESDVRKKLERAIIEFETPTKQKKPRRKSMTMAEITPTKRKPKSKVNEGFITDVETTVTEERMASRRSRIDAGRRVYKFLLLNAWRRCRTEVATLGESLKQVKAQNSQLQMQADVLQKLRESECKRRDQAVTENGALKEEILALMKTNNLLLEDKKCLDERICRSEEEKMSLKADILNVQSNLLNLKAEMKCMEETLQNERFKITSLKEELHVLREKIALSEKDASVNQEITKKLKEAIVILENKLLEERQCAIKQDAILATLKRQCIQDKEENEKLHDTIEILLSEKIELENEVEKNAEKFNEFEEDKDKLEDQIQILMMQIETLKVSLRNERNKPWWITTRDMFRYPFALLKIAAVTMLPALPQLPNDDSENNSRME</sequence>
<dbReference type="RefSeq" id="XP_025831562.1">
    <property type="nucleotide sequence ID" value="XM_025975777.1"/>
</dbReference>
<evidence type="ECO:0000256" key="2">
    <source>
        <dbReference type="SAM" id="MobiDB-lite"/>
    </source>
</evidence>
<dbReference type="OrthoDB" id="6685525at2759"/>
<keyword evidence="3" id="KW-1185">Reference proteome</keyword>
<keyword evidence="1" id="KW-0175">Coiled coil</keyword>
<gene>
    <name evidence="4" type="primary">LOC108738062</name>
</gene>
<protein>
    <submittedName>
        <fullName evidence="4">Sporulation-specific protein 15-like isoform X1</fullName>
    </submittedName>
</protein>
<dbReference type="InParanoid" id="A0A7F5R6H6"/>
<feature type="region of interest" description="Disordered" evidence="2">
    <location>
        <begin position="74"/>
        <end position="98"/>
    </location>
</feature>
<accession>A0A7F5R6H6</accession>
<dbReference type="GeneID" id="108738062"/>
<dbReference type="Proteomes" id="UP000192223">
    <property type="component" value="Unplaced"/>
</dbReference>
<evidence type="ECO:0000313" key="3">
    <source>
        <dbReference type="Proteomes" id="UP000192223"/>
    </source>
</evidence>
<organism evidence="3 4">
    <name type="scientific">Agrilus planipennis</name>
    <name type="common">Emerald ash borer</name>
    <name type="synonym">Agrilus marcopoli</name>
    <dbReference type="NCBI Taxonomy" id="224129"/>
    <lineage>
        <taxon>Eukaryota</taxon>
        <taxon>Metazoa</taxon>
        <taxon>Ecdysozoa</taxon>
        <taxon>Arthropoda</taxon>
        <taxon>Hexapoda</taxon>
        <taxon>Insecta</taxon>
        <taxon>Pterygota</taxon>
        <taxon>Neoptera</taxon>
        <taxon>Endopterygota</taxon>
        <taxon>Coleoptera</taxon>
        <taxon>Polyphaga</taxon>
        <taxon>Elateriformia</taxon>
        <taxon>Buprestoidea</taxon>
        <taxon>Buprestidae</taxon>
        <taxon>Agrilinae</taxon>
        <taxon>Agrilus</taxon>
    </lineage>
</organism>